<reference evidence="3 4" key="2">
    <citation type="submission" date="2024-05" db="EMBL/GenBank/DDBJ databases">
        <authorList>
            <person name="Chen Y."/>
            <person name="Shah S."/>
            <person name="Dougan E. K."/>
            <person name="Thang M."/>
            <person name="Chan C."/>
        </authorList>
    </citation>
    <scope>NUCLEOTIDE SEQUENCE [LARGE SCALE GENOMIC DNA]</scope>
</reference>
<dbReference type="EMBL" id="CAMXCT030002913">
    <property type="protein sequence ID" value="CAL4788644.1"/>
    <property type="molecule type" value="Genomic_DNA"/>
</dbReference>
<comment type="caution">
    <text evidence="2">The sequence shown here is derived from an EMBL/GenBank/DDBJ whole genome shotgun (WGS) entry which is preliminary data.</text>
</comment>
<name>A0A9P1G8Q5_9DINO</name>
<sequence length="1067" mass="119318">MPVVELERLLLMREFQELLHQAQPERQWNLKDWIFQEKIPASLLCQTLLDASCRDYFVDMKYMERAMAKLWTGLIAKTACWLPCIIERRVLWHSWEGDLLTLAGSETQELKLCPIPTFNDWWQLVSGSHAHDPLKAPKCPKQVLDLDAREVGYCKAIEKILVPSDRSIILRTAYQRGVQNCVPELSRDGQVLKPVADDEDGDGDDSAEEEADDFDPFVPLPRKELHSVRVIKDNLTFGMVSDAAWLDTVEAMRGRVSVEEPTPPEEDEDAKRAEALRAAQGIADGDGEAEAEEPAEEAPHEEDEGEQAVNVTERYLQESRFGCLWLVFKDGTRCTVRMHHERLWYTPGDTSWDVSSSRPGVQVTYTPPSGAVVQAFSDASIRQSWPPQRLFPPAGREADEMLPGLDIELARLVTPFGVLVIERLSGRKDVHHPSGTRAWRNPTIEELQERSEHFKELAKKKGCDVAARACAERLAEICAAWEANQGEEDDMDPSEQNKYFGMPGHWRVTTCSGRRFGRTLKVEEVAEPGTATGSRTGSQRPSADADRVSKDVPSSHGTGSRPGSKIPSKDISSKEPSKDVPAEAEDDEDLESEPEPPEPPPSLQDILEAVLVDEGSNIEYELDPVPMLVQRDPHTGITSTSNEEGMLILAYPEEESNVCILPDGTRVSQTEDAEGTEVVVEKEGAARVTCHVKDKAYVPHSMVKVEIEDGATMEVVPRRLNLKAELVAADPQAFLAKLRGEPEEDISPALEIAQQQNAMSQHEFCRSSDPREDSYSTNASVILRHVEGTLVHSKGAGEVEVVSGRDIAAIGSDNEKALKTLQDKGCVYLAQVDYDRIYLRDDDGNHFEVKGDQSLDFKLSVSMGDDFASPRCVVPQKPFKHPDASFLPLPEEAPQPRLFVVWGDGEAEELLLRRDYEEAMRLARKDPNTLVVEGERMAWPMSCCKSHSIHRIMHMDPVTVPVRPLELPPGICGTVEQPEMKRTFTQFRQFIEYPEISDQKLKEWESAYEVYRQQEEEQRLLQNTLGEGLKNARRSMNATLQVEQLAKLSQAAASEPEASEQARDGGA</sequence>
<dbReference type="Proteomes" id="UP001152797">
    <property type="component" value="Unassembled WGS sequence"/>
</dbReference>
<feature type="compositionally biased region" description="Acidic residues" evidence="1">
    <location>
        <begin position="285"/>
        <end position="306"/>
    </location>
</feature>
<accession>A0A9P1G8Q5</accession>
<feature type="region of interest" description="Disordered" evidence="1">
    <location>
        <begin position="1047"/>
        <end position="1067"/>
    </location>
</feature>
<feature type="compositionally biased region" description="Basic and acidic residues" evidence="1">
    <location>
        <begin position="567"/>
        <end position="581"/>
    </location>
</feature>
<dbReference type="OrthoDB" id="447719at2759"/>
<gene>
    <name evidence="2" type="ORF">C1SCF055_LOCUS27386</name>
</gene>
<feature type="region of interest" description="Disordered" evidence="1">
    <location>
        <begin position="282"/>
        <end position="307"/>
    </location>
</feature>
<feature type="region of interest" description="Disordered" evidence="1">
    <location>
        <begin position="189"/>
        <end position="219"/>
    </location>
</feature>
<dbReference type="PANTHER" id="PTHR21963">
    <property type="entry name" value="PF6"/>
    <property type="match status" value="1"/>
</dbReference>
<organism evidence="2">
    <name type="scientific">Cladocopium goreaui</name>
    <dbReference type="NCBI Taxonomy" id="2562237"/>
    <lineage>
        <taxon>Eukaryota</taxon>
        <taxon>Sar</taxon>
        <taxon>Alveolata</taxon>
        <taxon>Dinophyceae</taxon>
        <taxon>Suessiales</taxon>
        <taxon>Symbiodiniaceae</taxon>
        <taxon>Cladocopium</taxon>
    </lineage>
</organism>
<evidence type="ECO:0000313" key="4">
    <source>
        <dbReference type="Proteomes" id="UP001152797"/>
    </source>
</evidence>
<proteinExistence type="predicted"/>
<feature type="compositionally biased region" description="Polar residues" evidence="1">
    <location>
        <begin position="531"/>
        <end position="541"/>
    </location>
</feature>
<feature type="region of interest" description="Disordered" evidence="1">
    <location>
        <begin position="521"/>
        <end position="603"/>
    </location>
</feature>
<evidence type="ECO:0000256" key="1">
    <source>
        <dbReference type="SAM" id="MobiDB-lite"/>
    </source>
</evidence>
<dbReference type="InterPro" id="IPR026173">
    <property type="entry name" value="SPAG17"/>
</dbReference>
<dbReference type="PANTHER" id="PTHR21963:SF1">
    <property type="entry name" value="SPERM-ASSOCIATED ANTIGEN 17"/>
    <property type="match status" value="1"/>
</dbReference>
<dbReference type="AlphaFoldDB" id="A0A9P1G8Q5"/>
<feature type="compositionally biased region" description="Acidic residues" evidence="1">
    <location>
        <begin position="197"/>
        <end position="215"/>
    </location>
</feature>
<protein>
    <submittedName>
        <fullName evidence="2">Uncharacterized protein</fullName>
    </submittedName>
</protein>
<keyword evidence="4" id="KW-1185">Reference proteome</keyword>
<dbReference type="EMBL" id="CAMXCT010002913">
    <property type="protein sequence ID" value="CAI4001332.1"/>
    <property type="molecule type" value="Genomic_DNA"/>
</dbReference>
<dbReference type="GO" id="GO:1990716">
    <property type="term" value="C:axonemal central apparatus"/>
    <property type="evidence" value="ECO:0007669"/>
    <property type="project" value="TreeGrafter"/>
</dbReference>
<evidence type="ECO:0000313" key="2">
    <source>
        <dbReference type="EMBL" id="CAI4001332.1"/>
    </source>
</evidence>
<evidence type="ECO:0000313" key="3">
    <source>
        <dbReference type="EMBL" id="CAL4788644.1"/>
    </source>
</evidence>
<dbReference type="EMBL" id="CAMXCT020002913">
    <property type="protein sequence ID" value="CAL1154707.1"/>
    <property type="molecule type" value="Genomic_DNA"/>
</dbReference>
<reference evidence="2" key="1">
    <citation type="submission" date="2022-10" db="EMBL/GenBank/DDBJ databases">
        <authorList>
            <person name="Chen Y."/>
            <person name="Dougan E. K."/>
            <person name="Chan C."/>
            <person name="Rhodes N."/>
            <person name="Thang M."/>
        </authorList>
    </citation>
    <scope>NUCLEOTIDE SEQUENCE</scope>
</reference>
<dbReference type="GO" id="GO:1904158">
    <property type="term" value="P:axonemal central apparatus assembly"/>
    <property type="evidence" value="ECO:0007669"/>
    <property type="project" value="TreeGrafter"/>
</dbReference>
<feature type="compositionally biased region" description="Acidic residues" evidence="1">
    <location>
        <begin position="582"/>
        <end position="596"/>
    </location>
</feature>